<protein>
    <submittedName>
        <fullName evidence="2">Uncharacterized protein</fullName>
    </submittedName>
</protein>
<sequence length="131" mass="14861">MFRKSGMLHKQLVNKDTMVEVSGAEVKTKLATATVSVLKMLEIVNVLNDRERKCFKEREELREGRRGGGKIEQEVVDLTKEKETVTTEVSKLKERISALEGELKLGKEEVAALGGEKTKMEDFVHSSRQWL</sequence>
<comment type="caution">
    <text evidence="2">The sequence shown here is derived from an EMBL/GenBank/DDBJ whole genome shotgun (WGS) entry which is preliminary data.</text>
</comment>
<reference evidence="2 3" key="1">
    <citation type="journal article" date="2018" name="Front. Plant Sci.">
        <title>Red Clover (Trifolium pratense) and Zigzag Clover (T. medium) - A Picture of Genomic Similarities and Differences.</title>
        <authorList>
            <person name="Dluhosova J."/>
            <person name="Istvanek J."/>
            <person name="Nedelnik J."/>
            <person name="Repkova J."/>
        </authorList>
    </citation>
    <scope>NUCLEOTIDE SEQUENCE [LARGE SCALE GENOMIC DNA]</scope>
    <source>
        <strain evidence="3">cv. 10/8</strain>
        <tissue evidence="2">Leaf</tissue>
    </source>
</reference>
<evidence type="ECO:0000256" key="1">
    <source>
        <dbReference type="SAM" id="Coils"/>
    </source>
</evidence>
<dbReference type="Proteomes" id="UP000265520">
    <property type="component" value="Unassembled WGS sequence"/>
</dbReference>
<accession>A0A392P5J8</accession>
<keyword evidence="3" id="KW-1185">Reference proteome</keyword>
<name>A0A392P5J8_9FABA</name>
<proteinExistence type="predicted"/>
<evidence type="ECO:0000313" key="2">
    <source>
        <dbReference type="EMBL" id="MCI07341.1"/>
    </source>
</evidence>
<dbReference type="EMBL" id="LXQA010065052">
    <property type="protein sequence ID" value="MCI07341.1"/>
    <property type="molecule type" value="Genomic_DNA"/>
</dbReference>
<feature type="coiled-coil region" evidence="1">
    <location>
        <begin position="75"/>
        <end position="109"/>
    </location>
</feature>
<organism evidence="2 3">
    <name type="scientific">Trifolium medium</name>
    <dbReference type="NCBI Taxonomy" id="97028"/>
    <lineage>
        <taxon>Eukaryota</taxon>
        <taxon>Viridiplantae</taxon>
        <taxon>Streptophyta</taxon>
        <taxon>Embryophyta</taxon>
        <taxon>Tracheophyta</taxon>
        <taxon>Spermatophyta</taxon>
        <taxon>Magnoliopsida</taxon>
        <taxon>eudicotyledons</taxon>
        <taxon>Gunneridae</taxon>
        <taxon>Pentapetalae</taxon>
        <taxon>rosids</taxon>
        <taxon>fabids</taxon>
        <taxon>Fabales</taxon>
        <taxon>Fabaceae</taxon>
        <taxon>Papilionoideae</taxon>
        <taxon>50 kb inversion clade</taxon>
        <taxon>NPAAA clade</taxon>
        <taxon>Hologalegina</taxon>
        <taxon>IRL clade</taxon>
        <taxon>Trifolieae</taxon>
        <taxon>Trifolium</taxon>
    </lineage>
</organism>
<dbReference type="AlphaFoldDB" id="A0A392P5J8"/>
<evidence type="ECO:0000313" key="3">
    <source>
        <dbReference type="Proteomes" id="UP000265520"/>
    </source>
</evidence>
<keyword evidence="1" id="KW-0175">Coiled coil</keyword>